<accession>A0A1I3Y8A6</accession>
<keyword evidence="1" id="KW-0812">Transmembrane</keyword>
<keyword evidence="3" id="KW-1185">Reference proteome</keyword>
<keyword evidence="1" id="KW-1133">Transmembrane helix</keyword>
<name>A0A1I3Y8A6_9PROT</name>
<keyword evidence="1" id="KW-0472">Membrane</keyword>
<gene>
    <name evidence="2" type="ORF">SAMN02745775_1011030</name>
</gene>
<protein>
    <submittedName>
        <fullName evidence="2">Uncharacterized protein</fullName>
    </submittedName>
</protein>
<evidence type="ECO:0000313" key="3">
    <source>
        <dbReference type="Proteomes" id="UP000199473"/>
    </source>
</evidence>
<dbReference type="AlphaFoldDB" id="A0A1I3Y8A6"/>
<evidence type="ECO:0000256" key="1">
    <source>
        <dbReference type="SAM" id="Phobius"/>
    </source>
</evidence>
<evidence type="ECO:0000313" key="2">
    <source>
        <dbReference type="EMBL" id="SFK27639.1"/>
    </source>
</evidence>
<dbReference type="EMBL" id="FOSQ01000001">
    <property type="protein sequence ID" value="SFK27639.1"/>
    <property type="molecule type" value="Genomic_DNA"/>
</dbReference>
<feature type="transmembrane region" description="Helical" evidence="1">
    <location>
        <begin position="70"/>
        <end position="88"/>
    </location>
</feature>
<proteinExistence type="predicted"/>
<dbReference type="Proteomes" id="UP000199473">
    <property type="component" value="Unassembled WGS sequence"/>
</dbReference>
<feature type="transmembrane region" description="Helical" evidence="1">
    <location>
        <begin position="100"/>
        <end position="120"/>
    </location>
</feature>
<feature type="transmembrane region" description="Helical" evidence="1">
    <location>
        <begin position="39"/>
        <end position="63"/>
    </location>
</feature>
<sequence>MSRNRRPFLMPALLGLVLNPAWLALPFLDSLDPGDFATIVASPFVVLVPLPALVGLLPLLGWVLARRWPFGLAAALASPFLPAWPFMVADLLGGAEAGPLVVLLLIAAPGWAFLMIRAALRAGNPTR</sequence>
<dbReference type="STRING" id="1123062.SAMN02745775_1011030"/>
<organism evidence="2 3">
    <name type="scientific">Falsiroseomonas stagni DSM 19981</name>
    <dbReference type="NCBI Taxonomy" id="1123062"/>
    <lineage>
        <taxon>Bacteria</taxon>
        <taxon>Pseudomonadati</taxon>
        <taxon>Pseudomonadota</taxon>
        <taxon>Alphaproteobacteria</taxon>
        <taxon>Acetobacterales</taxon>
        <taxon>Roseomonadaceae</taxon>
        <taxon>Falsiroseomonas</taxon>
    </lineage>
</organism>
<reference evidence="2 3" key="1">
    <citation type="submission" date="2016-10" db="EMBL/GenBank/DDBJ databases">
        <authorList>
            <person name="de Groot N.N."/>
        </authorList>
    </citation>
    <scope>NUCLEOTIDE SEQUENCE [LARGE SCALE GENOMIC DNA]</scope>
    <source>
        <strain evidence="2 3">DSM 19981</strain>
    </source>
</reference>